<feature type="region of interest" description="Disordered" evidence="1">
    <location>
        <begin position="77"/>
        <end position="98"/>
    </location>
</feature>
<dbReference type="Proteomes" id="UP000256780">
    <property type="component" value="Chromosome CBM2587_a"/>
</dbReference>
<gene>
    <name evidence="2" type="ORF">CBM2587_A10096</name>
</gene>
<dbReference type="AlphaFoldDB" id="A0A375BBF2"/>
<proteinExistence type="predicted"/>
<reference evidence="2" key="1">
    <citation type="submission" date="2018-01" db="EMBL/GenBank/DDBJ databases">
        <authorList>
            <person name="Clerissi C."/>
        </authorList>
    </citation>
    <scope>NUCLEOTIDE SEQUENCE</scope>
    <source>
        <strain evidence="2">Cupriavidus sp. LMG 19464</strain>
    </source>
</reference>
<evidence type="ECO:0000256" key="1">
    <source>
        <dbReference type="SAM" id="MobiDB-lite"/>
    </source>
</evidence>
<dbReference type="EMBL" id="OFSQ01000001">
    <property type="protein sequence ID" value="SOY40991.1"/>
    <property type="molecule type" value="Genomic_DNA"/>
</dbReference>
<accession>A0A375BBF2</accession>
<name>A0A375BBF2_9BURK</name>
<comment type="caution">
    <text evidence="2">The sequence shown here is derived from an EMBL/GenBank/DDBJ whole genome shotgun (WGS) entry which is preliminary data.</text>
</comment>
<evidence type="ECO:0000313" key="2">
    <source>
        <dbReference type="EMBL" id="SOY40991.1"/>
    </source>
</evidence>
<protein>
    <submittedName>
        <fullName evidence="2">Uncharacterized protein</fullName>
    </submittedName>
</protein>
<sequence>MGGRQCDVCVVRPGFRVYNRRQGRSMTASPAPILTGLFAPQRRVLPHRTPYPGIPVFRYPGVRANLPQSLRRLRTQAVPFQPHRSHGRSSLAVRPCQP</sequence>
<organism evidence="2">
    <name type="scientific">Cupriavidus taiwanensis</name>
    <dbReference type="NCBI Taxonomy" id="164546"/>
    <lineage>
        <taxon>Bacteria</taxon>
        <taxon>Pseudomonadati</taxon>
        <taxon>Pseudomonadota</taxon>
        <taxon>Betaproteobacteria</taxon>
        <taxon>Burkholderiales</taxon>
        <taxon>Burkholderiaceae</taxon>
        <taxon>Cupriavidus</taxon>
    </lineage>
</organism>